<reference evidence="2 3" key="1">
    <citation type="submission" date="2016-10" db="EMBL/GenBank/DDBJ databases">
        <authorList>
            <person name="de Groot N.N."/>
        </authorList>
    </citation>
    <scope>NUCLEOTIDE SEQUENCE [LARGE SCALE GENOMIC DNA]</scope>
    <source>
        <strain evidence="2 3">DSM 17073</strain>
    </source>
</reference>
<sequence>MKRLIISFVTVVIVASGTVFVSAYVMRSPRPVSESYENRLTAVNVKAPITQLLPAFTERDLVTLTDCYIALIKQEIDDDYCLVDVTTTAELYQGFDKIATRDVSEAHVSYYFTEKEDGVYLRPTALPPWFEKDTPYRLTQVSDEEVIVEQTIEDLELYGPYQIRFWFSYTDQWRISQVDTISLEPN</sequence>
<evidence type="ECO:0000313" key="3">
    <source>
        <dbReference type="Proteomes" id="UP000242243"/>
    </source>
</evidence>
<evidence type="ECO:0000313" key="1">
    <source>
        <dbReference type="EMBL" id="GEM02792.1"/>
    </source>
</evidence>
<dbReference type="RefSeq" id="WP_089833873.1">
    <property type="nucleotide sequence ID" value="NZ_BJWI01000060.1"/>
</dbReference>
<dbReference type="Proteomes" id="UP000242243">
    <property type="component" value="Unassembled WGS sequence"/>
</dbReference>
<gene>
    <name evidence="1" type="ORF">HHA03_23240</name>
    <name evidence="2" type="ORF">SAMN05421839_1547</name>
</gene>
<accession>A0A1I5SXK4</accession>
<keyword evidence="4" id="KW-1185">Reference proteome</keyword>
<dbReference type="STRING" id="306540.SAMN05421839_1547"/>
<name>A0A1I5SXK4_9BACI</name>
<protein>
    <submittedName>
        <fullName evidence="2">Uncharacterized protein</fullName>
    </submittedName>
</protein>
<proteinExistence type="predicted"/>
<dbReference type="OrthoDB" id="2880030at2"/>
<evidence type="ECO:0000313" key="2">
    <source>
        <dbReference type="EMBL" id="SFP75469.1"/>
    </source>
</evidence>
<dbReference type="Proteomes" id="UP000321547">
    <property type="component" value="Unassembled WGS sequence"/>
</dbReference>
<dbReference type="EMBL" id="FOXC01000054">
    <property type="protein sequence ID" value="SFP75469.1"/>
    <property type="molecule type" value="Genomic_DNA"/>
</dbReference>
<dbReference type="AlphaFoldDB" id="A0A1I5SXK4"/>
<evidence type="ECO:0000313" key="4">
    <source>
        <dbReference type="Proteomes" id="UP000321547"/>
    </source>
</evidence>
<dbReference type="EMBL" id="BJWI01000060">
    <property type="protein sequence ID" value="GEM02792.1"/>
    <property type="molecule type" value="Genomic_DNA"/>
</dbReference>
<reference evidence="1 4" key="2">
    <citation type="submission" date="2019-07" db="EMBL/GenBank/DDBJ databases">
        <title>Whole genome shotgun sequence of Halolactibacillus halophilus NBRC 100868.</title>
        <authorList>
            <person name="Hosoyama A."/>
            <person name="Uohara A."/>
            <person name="Ohji S."/>
            <person name="Ichikawa N."/>
        </authorList>
    </citation>
    <scope>NUCLEOTIDE SEQUENCE [LARGE SCALE GENOMIC DNA]</scope>
    <source>
        <strain evidence="1 4">NBRC 100868</strain>
    </source>
</reference>
<organism evidence="2 3">
    <name type="scientific">Halolactibacillus halophilus</name>
    <dbReference type="NCBI Taxonomy" id="306540"/>
    <lineage>
        <taxon>Bacteria</taxon>
        <taxon>Bacillati</taxon>
        <taxon>Bacillota</taxon>
        <taxon>Bacilli</taxon>
        <taxon>Bacillales</taxon>
        <taxon>Bacillaceae</taxon>
        <taxon>Halolactibacillus</taxon>
    </lineage>
</organism>